<feature type="domain" description="Cobalamin-independent methionine synthase MetE C-terminal/archaeal" evidence="4">
    <location>
        <begin position="55"/>
        <end position="337"/>
    </location>
</feature>
<evidence type="ECO:0000256" key="2">
    <source>
        <dbReference type="ARBA" id="ARBA00022723"/>
    </source>
</evidence>
<dbReference type="PANTHER" id="PTHR30519">
    <property type="entry name" value="5-METHYLTETRAHYDROPTEROYLTRIGLUTAMATE--HOMOCYSTEINE METHYLTRANSFERASE"/>
    <property type="match status" value="1"/>
</dbReference>
<evidence type="ECO:0000313" key="6">
    <source>
        <dbReference type="Proteomes" id="UP001500928"/>
    </source>
</evidence>
<keyword evidence="3" id="KW-0862">Zinc</keyword>
<evidence type="ECO:0000256" key="1">
    <source>
        <dbReference type="ARBA" id="ARBA00001947"/>
    </source>
</evidence>
<evidence type="ECO:0000313" key="5">
    <source>
        <dbReference type="EMBL" id="GAA4790088.1"/>
    </source>
</evidence>
<comment type="caution">
    <text evidence="5">The sequence shown here is derived from an EMBL/GenBank/DDBJ whole genome shotgun (WGS) entry which is preliminary data.</text>
</comment>
<protein>
    <submittedName>
        <fullName evidence="5">Methionine synthase</fullName>
    </submittedName>
</protein>
<accession>A0ABP9B7C8</accession>
<dbReference type="InterPro" id="IPR002629">
    <property type="entry name" value="Met_Synth_C/arc"/>
</dbReference>
<dbReference type="Pfam" id="PF01717">
    <property type="entry name" value="Meth_synt_2"/>
    <property type="match status" value="1"/>
</dbReference>
<organism evidence="5 6">
    <name type="scientific">Actinomycetospora chlora</name>
    <dbReference type="NCBI Taxonomy" id="663608"/>
    <lineage>
        <taxon>Bacteria</taxon>
        <taxon>Bacillati</taxon>
        <taxon>Actinomycetota</taxon>
        <taxon>Actinomycetes</taxon>
        <taxon>Pseudonocardiales</taxon>
        <taxon>Pseudonocardiaceae</taxon>
        <taxon>Actinomycetospora</taxon>
    </lineage>
</organism>
<dbReference type="SUPFAM" id="SSF51726">
    <property type="entry name" value="UROD/MetE-like"/>
    <property type="match status" value="1"/>
</dbReference>
<evidence type="ECO:0000259" key="4">
    <source>
        <dbReference type="Pfam" id="PF01717"/>
    </source>
</evidence>
<comment type="cofactor">
    <cofactor evidence="1">
        <name>Zn(2+)</name>
        <dbReference type="ChEBI" id="CHEBI:29105"/>
    </cofactor>
</comment>
<sequence>MAELPLLPTSLVGSYAQPDWLIDRGKLADRFPPRVRAKELWRVAPEFLAQAQDDATLLAVRAQEKAGLDVLTDGEIRRESYSNHFATALDGVDVDNPGTALDRSGHPNPVPRITGPISRPQAIQVDDLHFLRSATDRTIKMTVPGPFTMSQQAQDDHYGDPGAAAMAYAAVVNAEIRDLFAAGADVVQIDEPYMQARPDAARAYGLEALNAALDGVTGTTAVHICFGYAAIIHERPEGYSFLPELAGTPVKQISIETAQSGLDLGVLRDLTDKTIILGVLDLSDPAVESPGVVASRARRAFELFPPEQLVLAPDCGLKYLPREAAYGKMRALADAAKRLRAELRSSGEGVPTPR</sequence>
<keyword evidence="6" id="KW-1185">Reference proteome</keyword>
<dbReference type="InterPro" id="IPR038071">
    <property type="entry name" value="UROD/MetE-like_sf"/>
</dbReference>
<dbReference type="RefSeq" id="WP_345414992.1">
    <property type="nucleotide sequence ID" value="NZ_BAABHO010000018.1"/>
</dbReference>
<dbReference type="CDD" id="cd03311">
    <property type="entry name" value="CIMS_C_terminal_like"/>
    <property type="match status" value="1"/>
</dbReference>
<gene>
    <name evidence="5" type="ORF">GCM10023200_26160</name>
</gene>
<dbReference type="Gene3D" id="3.20.20.210">
    <property type="match status" value="1"/>
</dbReference>
<dbReference type="Proteomes" id="UP001500928">
    <property type="component" value="Unassembled WGS sequence"/>
</dbReference>
<evidence type="ECO:0000256" key="3">
    <source>
        <dbReference type="ARBA" id="ARBA00022833"/>
    </source>
</evidence>
<reference evidence="6" key="1">
    <citation type="journal article" date="2019" name="Int. J. Syst. Evol. Microbiol.">
        <title>The Global Catalogue of Microorganisms (GCM) 10K type strain sequencing project: providing services to taxonomists for standard genome sequencing and annotation.</title>
        <authorList>
            <consortium name="The Broad Institute Genomics Platform"/>
            <consortium name="The Broad Institute Genome Sequencing Center for Infectious Disease"/>
            <person name="Wu L."/>
            <person name="Ma J."/>
        </authorList>
    </citation>
    <scope>NUCLEOTIDE SEQUENCE [LARGE SCALE GENOMIC DNA]</scope>
    <source>
        <strain evidence="6">JCM 17979</strain>
    </source>
</reference>
<name>A0ABP9B7C8_9PSEU</name>
<dbReference type="EMBL" id="BAABHO010000018">
    <property type="protein sequence ID" value="GAA4790088.1"/>
    <property type="molecule type" value="Genomic_DNA"/>
</dbReference>
<proteinExistence type="predicted"/>
<keyword evidence="2" id="KW-0479">Metal-binding</keyword>